<keyword evidence="3" id="KW-1185">Reference proteome</keyword>
<keyword evidence="1" id="KW-0812">Transmembrane</keyword>
<evidence type="ECO:0000313" key="3">
    <source>
        <dbReference type="Proteomes" id="UP000029998"/>
    </source>
</evidence>
<dbReference type="RefSeq" id="WP_036140486.1">
    <property type="nucleotide sequence ID" value="NZ_AVPU01000064.1"/>
</dbReference>
<evidence type="ECO:0000256" key="1">
    <source>
        <dbReference type="SAM" id="Phobius"/>
    </source>
</evidence>
<evidence type="ECO:0000313" key="2">
    <source>
        <dbReference type="EMBL" id="KGM51234.1"/>
    </source>
</evidence>
<sequence length="114" mass="12038">MTATFLLALLIGFGAMAVIFLLAARGLTKRSKWLGLAAIVLAAPFFFWLGAFSEQFTSGQCYSRSIHLIANAVAGTDAPGRLAEQIRELPLYGYETVCSEVEVASAGLPNAGAP</sequence>
<dbReference type="Proteomes" id="UP000029998">
    <property type="component" value="Unassembled WGS sequence"/>
</dbReference>
<name>A0A0A0ELJ9_9GAMM</name>
<accession>A0A0A0ELJ9</accession>
<reference evidence="2 3" key="1">
    <citation type="submission" date="2013-08" db="EMBL/GenBank/DDBJ databases">
        <title>Genome sequencing of Lysobacter.</title>
        <authorList>
            <person name="Zhang S."/>
            <person name="Wang G."/>
        </authorList>
    </citation>
    <scope>NUCLEOTIDE SEQUENCE [LARGE SCALE GENOMIC DNA]</scope>
    <source>
        <strain evidence="2 3">GH1-9</strain>
    </source>
</reference>
<dbReference type="EMBL" id="AVPU01000064">
    <property type="protein sequence ID" value="KGM51234.1"/>
    <property type="molecule type" value="Genomic_DNA"/>
</dbReference>
<keyword evidence="1" id="KW-0472">Membrane</keyword>
<proteinExistence type="predicted"/>
<gene>
    <name evidence="2" type="ORF">N800_13610</name>
</gene>
<protein>
    <submittedName>
        <fullName evidence="2">Uncharacterized protein</fullName>
    </submittedName>
</protein>
<dbReference type="OrthoDB" id="6058161at2"/>
<keyword evidence="1" id="KW-1133">Transmembrane helix</keyword>
<organism evidence="2 3">
    <name type="scientific">Lysobacter daejeonensis GH1-9</name>
    <dbReference type="NCBI Taxonomy" id="1385517"/>
    <lineage>
        <taxon>Bacteria</taxon>
        <taxon>Pseudomonadati</taxon>
        <taxon>Pseudomonadota</taxon>
        <taxon>Gammaproteobacteria</taxon>
        <taxon>Lysobacterales</taxon>
        <taxon>Lysobacteraceae</taxon>
        <taxon>Aerolutibacter</taxon>
    </lineage>
</organism>
<dbReference type="AlphaFoldDB" id="A0A0A0ELJ9"/>
<feature type="transmembrane region" description="Helical" evidence="1">
    <location>
        <begin position="33"/>
        <end position="52"/>
    </location>
</feature>
<comment type="caution">
    <text evidence="2">The sequence shown here is derived from an EMBL/GenBank/DDBJ whole genome shotgun (WGS) entry which is preliminary data.</text>
</comment>
<feature type="transmembrane region" description="Helical" evidence="1">
    <location>
        <begin position="6"/>
        <end position="24"/>
    </location>
</feature>